<name>A0AC35UDF9_9BILA</name>
<accession>A0AC35UDF9</accession>
<evidence type="ECO:0000313" key="2">
    <source>
        <dbReference type="WBParaSite" id="RSKR_0000969000.1"/>
    </source>
</evidence>
<protein>
    <submittedName>
        <fullName evidence="2">Pseudouridine synthase</fullName>
    </submittedName>
</protein>
<dbReference type="WBParaSite" id="RSKR_0000969000.1">
    <property type="protein sequence ID" value="RSKR_0000969000.1"/>
    <property type="gene ID" value="RSKR_0000969000"/>
</dbReference>
<organism evidence="1 2">
    <name type="scientific">Rhabditophanes sp. KR3021</name>
    <dbReference type="NCBI Taxonomy" id="114890"/>
    <lineage>
        <taxon>Eukaryota</taxon>
        <taxon>Metazoa</taxon>
        <taxon>Ecdysozoa</taxon>
        <taxon>Nematoda</taxon>
        <taxon>Chromadorea</taxon>
        <taxon>Rhabditida</taxon>
        <taxon>Tylenchina</taxon>
        <taxon>Panagrolaimomorpha</taxon>
        <taxon>Strongyloidoidea</taxon>
        <taxon>Alloionematidae</taxon>
        <taxon>Rhabditophanes</taxon>
    </lineage>
</organism>
<reference evidence="2" key="1">
    <citation type="submission" date="2016-11" db="UniProtKB">
        <authorList>
            <consortium name="WormBaseParasite"/>
        </authorList>
    </citation>
    <scope>IDENTIFICATION</scope>
    <source>
        <strain evidence="2">KR3021</strain>
    </source>
</reference>
<evidence type="ECO:0000313" key="1">
    <source>
        <dbReference type="Proteomes" id="UP000095286"/>
    </source>
</evidence>
<sequence>MTCEVRKGDRKRKFDELSTSTETGTDKDMPTNIGFTVKEGIRYLDPYWTTYTTRTKGRWVNQNLVDVFGKEFISTNPNYAKIAVKAGRMFVNGHKMTDLSYVLKNGDKIVHVSHRHEHPILGSKIEIIENNDDYCVVNKPPSMPVHPCGQYKVHSILGQLNVRENIRGLRTLYRLDRATSGLLIFAKNYEADREFKAAMEDRGIKKQYLALVEGHFPEQEIICEEPIGPLVLTMGIHCVRGDGKSAKTTFKKEWFDGRCSLVRCFIESGRTHQIRVHLQYLGFPIVDDQLYNTQYWGKEKGKNGEYGKALETLAEDISIAHKSSLWHESPNAEYNKNMDKWANEELPSTFEIANCEDLTNLPQFDPFCLNCNVEKKDIPPSHFQLFLHCLKYETNKFTYQTPMPEWAIKK</sequence>
<proteinExistence type="predicted"/>
<dbReference type="Proteomes" id="UP000095286">
    <property type="component" value="Unplaced"/>
</dbReference>